<reference evidence="1 2" key="1">
    <citation type="submission" date="2019-08" db="EMBL/GenBank/DDBJ databases">
        <title>Whole genome of Aphis craccivora.</title>
        <authorList>
            <person name="Voronova N.V."/>
            <person name="Shulinski R.S."/>
            <person name="Bandarenka Y.V."/>
            <person name="Zhorov D.G."/>
            <person name="Warner D."/>
        </authorList>
    </citation>
    <scope>NUCLEOTIDE SEQUENCE [LARGE SCALE GENOMIC DNA]</scope>
    <source>
        <strain evidence="1">180601</strain>
        <tissue evidence="1">Whole Body</tissue>
    </source>
</reference>
<dbReference type="GO" id="GO:0016874">
    <property type="term" value="F:ligase activity"/>
    <property type="evidence" value="ECO:0007669"/>
    <property type="project" value="UniProtKB-KW"/>
</dbReference>
<dbReference type="PANTHER" id="PTHR46880:SF5">
    <property type="entry name" value="DUF4371 DOMAIN-CONTAINING PROTEIN"/>
    <property type="match status" value="1"/>
</dbReference>
<organism evidence="1 2">
    <name type="scientific">Aphis craccivora</name>
    <name type="common">Cowpea aphid</name>
    <dbReference type="NCBI Taxonomy" id="307492"/>
    <lineage>
        <taxon>Eukaryota</taxon>
        <taxon>Metazoa</taxon>
        <taxon>Ecdysozoa</taxon>
        <taxon>Arthropoda</taxon>
        <taxon>Hexapoda</taxon>
        <taxon>Insecta</taxon>
        <taxon>Pterygota</taxon>
        <taxon>Neoptera</taxon>
        <taxon>Paraneoptera</taxon>
        <taxon>Hemiptera</taxon>
        <taxon>Sternorrhyncha</taxon>
        <taxon>Aphidomorpha</taxon>
        <taxon>Aphidoidea</taxon>
        <taxon>Aphididae</taxon>
        <taxon>Aphidini</taxon>
        <taxon>Aphis</taxon>
        <taxon>Aphis</taxon>
    </lineage>
</organism>
<comment type="caution">
    <text evidence="1">The sequence shown here is derived from an EMBL/GenBank/DDBJ whole genome shotgun (WGS) entry which is preliminary data.</text>
</comment>
<evidence type="ECO:0000313" key="2">
    <source>
        <dbReference type="Proteomes" id="UP000478052"/>
    </source>
</evidence>
<dbReference type="Proteomes" id="UP000478052">
    <property type="component" value="Unassembled WGS sequence"/>
</dbReference>
<keyword evidence="1" id="KW-0436">Ligase</keyword>
<proteinExistence type="predicted"/>
<dbReference type="SUPFAM" id="SSF53098">
    <property type="entry name" value="Ribonuclease H-like"/>
    <property type="match status" value="1"/>
</dbReference>
<name>A0A6G0YIV0_APHCR</name>
<dbReference type="PANTHER" id="PTHR46880">
    <property type="entry name" value="RAS-ASSOCIATING DOMAIN-CONTAINING PROTEIN"/>
    <property type="match status" value="1"/>
</dbReference>
<dbReference type="AlphaFoldDB" id="A0A6G0YIV0"/>
<dbReference type="InterPro" id="IPR012337">
    <property type="entry name" value="RNaseH-like_sf"/>
</dbReference>
<gene>
    <name evidence="1" type="ORF">FWK35_00005268</name>
</gene>
<evidence type="ECO:0000313" key="1">
    <source>
        <dbReference type="EMBL" id="KAF0756838.1"/>
    </source>
</evidence>
<protein>
    <submittedName>
        <fullName evidence="1">E3 SUMO-protein ligase KIAA1586-like isoform X3</fullName>
    </submittedName>
</protein>
<dbReference type="OrthoDB" id="6585618at2759"/>
<accession>A0A6G0YIV0</accession>
<dbReference type="EMBL" id="VUJU01003747">
    <property type="protein sequence ID" value="KAF0756838.1"/>
    <property type="molecule type" value="Genomic_DNA"/>
</dbReference>
<keyword evidence="2" id="KW-1185">Reference proteome</keyword>
<sequence length="642" mass="74010">MTSNSLTNWLIKPTIKTTTTTSNSELTCENETTLTNSITTKPQLDNITRHFDISASTSEAIIDKNEISNSNIFFDMHRNGRHFIRCQVCYQFPDLVKLFSKKTQIPKICQDLGARFRTETKVDHLEQTYHQECLKAFKLQKLANRIGSLLIHVYGDAKKLTLSAYSYPMRVITSELSAKFKFDNFGEDNNDAISLRCDGSVDRAQIDKIYVIIKVINKSGKEEQFFLGAGEVCKRGAVGILEAIETACINILGIRKWRSLSEQNMPLIKIWCAAHRSNLAWKDTSDTVSEVKHIVQTLVGLSKFFHTSAIRTRELHDIAKKNNYKLMRIPAFFQVRWTEFSFSLINSILISWHALVLFMQDSKEKEAKGCLLFLTNLDNLQNLLGGWVNTLQDELDQNVNSIKYIKFTEGNSSLKRQNRHNLFVTESRNVNAVCQEIVESFANFLLQRININDQLVHVLKPFINLKSLTQVQLKEVHQIIENDLDVTRLSLEYAEVLELEEIENLRKMSMAKLVDYLATYISFNTVLIIISRVLVAEPHSADVERLISTSNISKSSDRQSLKVETENEYWFVHFNMPPITLWDPRPATLLWINSSNRRLKESSKAREQSWFKGIFDQTLNLQVLQNHVLEEEDTNHSKKRKF</sequence>